<keyword evidence="1 4" id="KW-0808">Transferase</keyword>
<reference evidence="4 5" key="1">
    <citation type="journal article" date="2014" name="Genome Announc.">
        <title>Draft genome sequences of eight enterohepatic helicobacter species isolated from both laboratory and wild rodents.</title>
        <authorList>
            <person name="Sheh A."/>
            <person name="Shen Z."/>
            <person name="Fox J.G."/>
        </authorList>
    </citation>
    <scope>NUCLEOTIDE SEQUENCE [LARGE SCALE GENOMIC DNA]</scope>
    <source>
        <strain evidence="4 5">MIT 09-6949</strain>
    </source>
</reference>
<dbReference type="InterPro" id="IPR029044">
    <property type="entry name" value="Nucleotide-diphossugar_trans"/>
</dbReference>
<dbReference type="InterPro" id="IPR050065">
    <property type="entry name" value="GlmU-like"/>
</dbReference>
<dbReference type="SUPFAM" id="SSF53448">
    <property type="entry name" value="Nucleotide-diphospho-sugar transferases"/>
    <property type="match status" value="1"/>
</dbReference>
<dbReference type="Gene3D" id="3.90.550.10">
    <property type="entry name" value="Spore Coat Polysaccharide Biosynthesis Protein SpsA, Chain A"/>
    <property type="match status" value="1"/>
</dbReference>
<comment type="caution">
    <text evidence="4">The sequence shown here is derived from an EMBL/GenBank/DDBJ whole genome shotgun (WGS) entry which is preliminary data.</text>
</comment>
<evidence type="ECO:0000313" key="4">
    <source>
        <dbReference type="EMBL" id="TLD94897.1"/>
    </source>
</evidence>
<protein>
    <submittedName>
        <fullName evidence="4">Phosphocholine cytidylyltransferase family protein</fullName>
    </submittedName>
</protein>
<evidence type="ECO:0000259" key="3">
    <source>
        <dbReference type="Pfam" id="PF12804"/>
    </source>
</evidence>
<dbReference type="RefSeq" id="WP_138109924.1">
    <property type="nucleotide sequence ID" value="NZ_JRPR02000014.1"/>
</dbReference>
<feature type="domain" description="MobA-like NTP transferase" evidence="3">
    <location>
        <begin position="3"/>
        <end position="93"/>
    </location>
</feature>
<sequence>MKALILAAGRGSRMGALTDSKPKCLVELHNKPLLLYQIEALRAAHISEIGIVVGYQSQAIAPFIESYKLKVFENAQWADSNMVHSLSCAKEWLLDSVSIAGGTSSHMSISQRSTQENAENLREGCIVSYSDIFYSAQGVKDLMRAKSDMAILYSSKWRHLWEKRFINPLEDAESFKMRDNILCEIGSRTQSIDEIQGQYMGLLYFSKKGLERFLSLENSMKIDTTSLLRRCIANGEKILCVKYAGVWGECDSASDIALYEGLYPHFTHLT</sequence>
<evidence type="ECO:0000256" key="2">
    <source>
        <dbReference type="ARBA" id="ARBA00022695"/>
    </source>
</evidence>
<dbReference type="InterPro" id="IPR025877">
    <property type="entry name" value="MobA-like_NTP_Trfase"/>
</dbReference>
<keyword evidence="2 4" id="KW-0548">Nucleotidyltransferase</keyword>
<dbReference type="PANTHER" id="PTHR43584">
    <property type="entry name" value="NUCLEOTIDYL TRANSFERASE"/>
    <property type="match status" value="1"/>
</dbReference>
<dbReference type="STRING" id="1677920.LS71_08995"/>
<gene>
    <name evidence="4" type="ORF">LS71_008955</name>
</gene>
<dbReference type="Proteomes" id="UP000029733">
    <property type="component" value="Unassembled WGS sequence"/>
</dbReference>
<keyword evidence="5" id="KW-1185">Reference proteome</keyword>
<dbReference type="CDD" id="cd02523">
    <property type="entry name" value="PC_cytidylyltransferase"/>
    <property type="match status" value="1"/>
</dbReference>
<dbReference type="PANTHER" id="PTHR43584:SF8">
    <property type="entry name" value="N-ACETYLMURAMATE ALPHA-1-PHOSPHATE URIDYLYLTRANSFERASE"/>
    <property type="match status" value="1"/>
</dbReference>
<organism evidence="4 5">
    <name type="scientific">Helicobacter jaachi</name>
    <dbReference type="NCBI Taxonomy" id="1677920"/>
    <lineage>
        <taxon>Bacteria</taxon>
        <taxon>Pseudomonadati</taxon>
        <taxon>Campylobacterota</taxon>
        <taxon>Epsilonproteobacteria</taxon>
        <taxon>Campylobacterales</taxon>
        <taxon>Helicobacteraceae</taxon>
        <taxon>Helicobacter</taxon>
    </lineage>
</organism>
<dbReference type="Pfam" id="PF12804">
    <property type="entry name" value="NTP_transf_3"/>
    <property type="match status" value="1"/>
</dbReference>
<evidence type="ECO:0000313" key="5">
    <source>
        <dbReference type="Proteomes" id="UP000029733"/>
    </source>
</evidence>
<dbReference type="AlphaFoldDB" id="A0A4U8T884"/>
<dbReference type="OrthoDB" id="9788272at2"/>
<evidence type="ECO:0000256" key="1">
    <source>
        <dbReference type="ARBA" id="ARBA00022679"/>
    </source>
</evidence>
<proteinExistence type="predicted"/>
<name>A0A4U8T884_9HELI</name>
<accession>A0A4U8T884</accession>
<dbReference type="EMBL" id="JRPR02000014">
    <property type="protein sequence ID" value="TLD94897.1"/>
    <property type="molecule type" value="Genomic_DNA"/>
</dbReference>
<dbReference type="GO" id="GO:0016779">
    <property type="term" value="F:nucleotidyltransferase activity"/>
    <property type="evidence" value="ECO:0007669"/>
    <property type="project" value="UniProtKB-KW"/>
</dbReference>